<proteinExistence type="predicted"/>
<sequence length="205" mass="22002">MCLSFLVTFLSAVPLLMAQGRMISCSCTTTHCREEGTRTCNTTGLCFSQYLDRRDGSDPLVRGCIASRTPLLCENRRPAVPDHKGWPVLHCCDKPMCNARISPTVPTSTIPSSLTGISTTTDVTEAPPVAKSSPKYMDSVYMAILGIGVCCLGVATAIAVLLFRRYSGLYDPEFGPVNSNGYVKGCPEVPAVPARGQDNKVAMDT</sequence>
<dbReference type="OMA" id="MISCACT"/>
<evidence type="ECO:0000259" key="3">
    <source>
        <dbReference type="Pfam" id="PF06211"/>
    </source>
</evidence>
<dbReference type="SUPFAM" id="SSF57302">
    <property type="entry name" value="Snake toxin-like"/>
    <property type="match status" value="1"/>
</dbReference>
<dbReference type="AlphaFoldDB" id="A0A087SZL6"/>
<name>A0A087SZL6_STEMI</name>
<dbReference type="InterPro" id="IPR045807">
    <property type="entry name" value="BAMBI_N"/>
</dbReference>
<keyword evidence="1" id="KW-1133">Transmembrane helix</keyword>
<reference evidence="4 5" key="1">
    <citation type="submission" date="2013-11" db="EMBL/GenBank/DDBJ databases">
        <title>Genome sequencing of Stegodyphus mimosarum.</title>
        <authorList>
            <person name="Bechsgaard J."/>
        </authorList>
    </citation>
    <scope>NUCLEOTIDE SEQUENCE [LARGE SCALE GENOMIC DNA]</scope>
</reference>
<evidence type="ECO:0000313" key="4">
    <source>
        <dbReference type="EMBL" id="KFM58305.1"/>
    </source>
</evidence>
<feature type="non-terminal residue" evidence="4">
    <location>
        <position position="205"/>
    </location>
</feature>
<keyword evidence="1" id="KW-0472">Membrane</keyword>
<feature type="chain" id="PRO_5001829238" evidence="2">
    <location>
        <begin position="19"/>
        <end position="205"/>
    </location>
</feature>
<feature type="transmembrane region" description="Helical" evidence="1">
    <location>
        <begin position="140"/>
        <end position="163"/>
    </location>
</feature>
<dbReference type="EMBL" id="KK112695">
    <property type="protein sequence ID" value="KFM58305.1"/>
    <property type="molecule type" value="Genomic_DNA"/>
</dbReference>
<feature type="domain" description="BMP and activin membrane-bound inhibitor N-terminal" evidence="3">
    <location>
        <begin position="9"/>
        <end position="100"/>
    </location>
</feature>
<gene>
    <name evidence="4" type="ORF">X975_22324</name>
</gene>
<dbReference type="Gene3D" id="2.10.60.10">
    <property type="entry name" value="CD59"/>
    <property type="match status" value="1"/>
</dbReference>
<keyword evidence="2" id="KW-0732">Signal</keyword>
<protein>
    <submittedName>
        <fullName evidence="4">BMP and activin membrane-bound inhibitor-like protein</fullName>
    </submittedName>
</protein>
<accession>A0A087SZL6</accession>
<dbReference type="Proteomes" id="UP000054359">
    <property type="component" value="Unassembled WGS sequence"/>
</dbReference>
<organism evidence="4 5">
    <name type="scientific">Stegodyphus mimosarum</name>
    <name type="common">African social velvet spider</name>
    <dbReference type="NCBI Taxonomy" id="407821"/>
    <lineage>
        <taxon>Eukaryota</taxon>
        <taxon>Metazoa</taxon>
        <taxon>Ecdysozoa</taxon>
        <taxon>Arthropoda</taxon>
        <taxon>Chelicerata</taxon>
        <taxon>Arachnida</taxon>
        <taxon>Araneae</taxon>
        <taxon>Araneomorphae</taxon>
        <taxon>Entelegynae</taxon>
        <taxon>Eresoidea</taxon>
        <taxon>Eresidae</taxon>
        <taxon>Stegodyphus</taxon>
    </lineage>
</organism>
<dbReference type="InterPro" id="IPR045860">
    <property type="entry name" value="Snake_toxin-like_sf"/>
</dbReference>
<keyword evidence="1" id="KW-0812">Transmembrane</keyword>
<feature type="signal peptide" evidence="2">
    <location>
        <begin position="1"/>
        <end position="18"/>
    </location>
</feature>
<dbReference type="Pfam" id="PF06211">
    <property type="entry name" value="BAMBI"/>
    <property type="match status" value="1"/>
</dbReference>
<evidence type="ECO:0000256" key="1">
    <source>
        <dbReference type="SAM" id="Phobius"/>
    </source>
</evidence>
<evidence type="ECO:0000256" key="2">
    <source>
        <dbReference type="SAM" id="SignalP"/>
    </source>
</evidence>
<evidence type="ECO:0000313" key="5">
    <source>
        <dbReference type="Proteomes" id="UP000054359"/>
    </source>
</evidence>
<dbReference type="OrthoDB" id="6412674at2759"/>
<keyword evidence="5" id="KW-1185">Reference proteome</keyword>